<sequence length="74" mass="8337">MMNTVAISVFLINAFMLFCSCSSPHKKVCKFRQKGHHGVNHLDGVNHLTLLGNTDGVGFSYKNDKHILIFENFL</sequence>
<evidence type="ECO:0000313" key="2">
    <source>
        <dbReference type="Proteomes" id="UP000219215"/>
    </source>
</evidence>
<dbReference type="Proteomes" id="UP000219215">
    <property type="component" value="Chromosome DPRO"/>
</dbReference>
<keyword evidence="2" id="KW-1185">Reference proteome</keyword>
<dbReference type="AlphaFoldDB" id="A0A2C8FB41"/>
<name>A0A2C8FB41_9BACT</name>
<evidence type="ECO:0000313" key="1">
    <source>
        <dbReference type="EMBL" id="SOB59669.1"/>
    </source>
</evidence>
<accession>A0A2C8FB41</accession>
<dbReference type="EMBL" id="LT907975">
    <property type="protein sequence ID" value="SOB59669.1"/>
    <property type="molecule type" value="Genomic_DNA"/>
</dbReference>
<reference evidence="2" key="1">
    <citation type="submission" date="2017-09" db="EMBL/GenBank/DDBJ databases">
        <authorList>
            <person name="Regsiter A."/>
            <person name="William W."/>
        </authorList>
    </citation>
    <scope>NUCLEOTIDE SEQUENCE [LARGE SCALE GENOMIC DNA]</scope>
    <source>
        <strain evidence="2">500-1</strain>
    </source>
</reference>
<dbReference type="KEGG" id="pprf:DPRO_2759"/>
<organism evidence="1 2">
    <name type="scientific">Pseudodesulfovibrio profundus</name>
    <dbReference type="NCBI Taxonomy" id="57320"/>
    <lineage>
        <taxon>Bacteria</taxon>
        <taxon>Pseudomonadati</taxon>
        <taxon>Thermodesulfobacteriota</taxon>
        <taxon>Desulfovibrionia</taxon>
        <taxon>Desulfovibrionales</taxon>
        <taxon>Desulfovibrionaceae</taxon>
    </lineage>
</organism>
<gene>
    <name evidence="1" type="ORF">DPRO_2759</name>
</gene>
<protein>
    <submittedName>
        <fullName evidence="1">Uncharacterized protein</fullName>
    </submittedName>
</protein>
<proteinExistence type="predicted"/>